<dbReference type="GO" id="GO:0008170">
    <property type="term" value="F:N-methyltransferase activity"/>
    <property type="evidence" value="ECO:0007669"/>
    <property type="project" value="InterPro"/>
</dbReference>
<dbReference type="OrthoDB" id="9784823at2"/>
<feature type="domain" description="DNA methylase adenine-specific" evidence="1">
    <location>
        <begin position="111"/>
        <end position="326"/>
    </location>
</feature>
<proteinExistence type="predicted"/>
<dbReference type="PRINTS" id="PR00507">
    <property type="entry name" value="N12N6MTFRASE"/>
</dbReference>
<dbReference type="InterPro" id="IPR029063">
    <property type="entry name" value="SAM-dependent_MTases_sf"/>
</dbReference>
<dbReference type="PANTHER" id="PTHR42998:SF1">
    <property type="entry name" value="TYPE I RESTRICTION ENZYME HINDI METHYLASE SUBUNIT"/>
    <property type="match status" value="1"/>
</dbReference>
<dbReference type="InterPro" id="IPR003356">
    <property type="entry name" value="DNA_methylase_A-5"/>
</dbReference>
<reference evidence="2 3" key="1">
    <citation type="submission" date="2019-03" db="EMBL/GenBank/DDBJ databases">
        <title>Draft genome sequences of novel Actinobacteria.</title>
        <authorList>
            <person name="Sahin N."/>
            <person name="Ay H."/>
            <person name="Saygin H."/>
        </authorList>
    </citation>
    <scope>NUCLEOTIDE SEQUENCE [LARGE SCALE GENOMIC DNA]</scope>
    <source>
        <strain evidence="2 3">DSM 45347</strain>
    </source>
</reference>
<evidence type="ECO:0000313" key="3">
    <source>
        <dbReference type="Proteomes" id="UP000295431"/>
    </source>
</evidence>
<dbReference type="Pfam" id="PF02384">
    <property type="entry name" value="N6_Mtase"/>
    <property type="match status" value="1"/>
</dbReference>
<dbReference type="EMBL" id="SMJW01000065">
    <property type="protein sequence ID" value="TDC15517.1"/>
    <property type="molecule type" value="Genomic_DNA"/>
</dbReference>
<dbReference type="RefSeq" id="WP_131939738.1">
    <property type="nucleotide sequence ID" value="NZ_BAAAMX010000042.1"/>
</dbReference>
<comment type="caution">
    <text evidence="2">The sequence shown here is derived from an EMBL/GenBank/DDBJ whole genome shotgun (WGS) entry which is preliminary data.</text>
</comment>
<dbReference type="SUPFAM" id="SSF53335">
    <property type="entry name" value="S-adenosyl-L-methionine-dependent methyltransferases"/>
    <property type="match status" value="1"/>
</dbReference>
<dbReference type="InterPro" id="IPR052916">
    <property type="entry name" value="Type-I_RE_MTase_Subunit"/>
</dbReference>
<organism evidence="2 3">
    <name type="scientific">Actinomadura bangladeshensis</name>
    <dbReference type="NCBI Taxonomy" id="453573"/>
    <lineage>
        <taxon>Bacteria</taxon>
        <taxon>Bacillati</taxon>
        <taxon>Actinomycetota</taxon>
        <taxon>Actinomycetes</taxon>
        <taxon>Streptosporangiales</taxon>
        <taxon>Thermomonosporaceae</taxon>
        <taxon>Actinomadura</taxon>
    </lineage>
</organism>
<keyword evidence="3" id="KW-1185">Reference proteome</keyword>
<dbReference type="PANTHER" id="PTHR42998">
    <property type="entry name" value="TYPE I RESTRICTION ENZYME HINDVIIP M PROTEIN-RELATED"/>
    <property type="match status" value="1"/>
</dbReference>
<name>A0A4R4P4E3_9ACTN</name>
<dbReference type="CDD" id="cd02440">
    <property type="entry name" value="AdoMet_MTases"/>
    <property type="match status" value="1"/>
</dbReference>
<dbReference type="GO" id="GO:0003677">
    <property type="term" value="F:DNA binding"/>
    <property type="evidence" value="ECO:0007669"/>
    <property type="project" value="InterPro"/>
</dbReference>
<accession>A0A4R4P4E3</accession>
<dbReference type="Gene3D" id="3.40.50.150">
    <property type="entry name" value="Vaccinia Virus protein VP39"/>
    <property type="match status" value="1"/>
</dbReference>
<gene>
    <name evidence="2" type="ORF">E1284_15245</name>
</gene>
<evidence type="ECO:0000259" key="1">
    <source>
        <dbReference type="Pfam" id="PF02384"/>
    </source>
</evidence>
<dbReference type="AlphaFoldDB" id="A0A4R4P4E3"/>
<protein>
    <recommendedName>
        <fullName evidence="1">DNA methylase adenine-specific domain-containing protein</fullName>
    </recommendedName>
</protein>
<dbReference type="Proteomes" id="UP000295431">
    <property type="component" value="Unassembled WGS sequence"/>
</dbReference>
<sequence length="561" mass="60936">MSSQAGRVYRHEDAVCTLTRKEGRRQMTRDDRVTAAEIARTVGVGRAAVSNWRRRYLDFPKPVGGTPSSPTFSWDEVEAWLKANGKLSRPAERPADTDVDTASPAPIDDSSLAKMVASLVPPLETGLIVDPACGPGRLLVAAAATVKAGVSFAGQDPDQAAIEMAQDGFDDAARVPVALEPGEPFTDDALAEFRMRADVVVCAPPIGSQGSARPVLLDALTLDPRWEFGLPSSADPVGVWTQICYSYLKPDGIAILLLPAAFTTKAAGRRIRAELVRRGAVQTVVELPRRFSLRISGGLHIWVLRRPSGPPDHQVRMVDLSEADDLPERRSEWAAVFKDPARTRTVGAIDLLDDEVAIVPTRHVRLPWSDIARRHAETASAVEPLLREVIAKTPAFRPAQSRTDLPVISITELQRAGALELLGRDAGIRSGDVVIPADADPLVVSESADLDEVHRRGGPVDIIRCDPEQIDPFFIAGFLTRQAHDHPATSSTGASLRSTVRKARVPRIPLSEQQRYGTAFRQIGQWSMQFDIAWRAGKVATRWAIHGLTAGVLDPDPAAEY</sequence>
<evidence type="ECO:0000313" key="2">
    <source>
        <dbReference type="EMBL" id="TDC15517.1"/>
    </source>
</evidence>